<comment type="similarity">
    <text evidence="10 12">Belongs to the EPSP synthase family. MurA subfamily.</text>
</comment>
<dbReference type="GO" id="GO:0008360">
    <property type="term" value="P:regulation of cell shape"/>
    <property type="evidence" value="ECO:0007669"/>
    <property type="project" value="UniProtKB-KW"/>
</dbReference>
<sequence length="419" mass="44635">MNKLIIEGGSKLKGTIDISGFKNAAVAIIPATVLAGDKCIIENLPEISDVTVLSEILTGIGATVIQRGPKTLEIDTSNIKECSYTEYEIAKDIRASYYLLGAGLGRFKKATGIYPGGCSIGSRPIDQHIKGFEAMGAKVSIEHGLVSVEAEKLMGAEIYLDVVSVGATINIMMAATMAEGNTVIENAAKEPHVVDVANFLNCMGADIRGAGTDVIKIKGVDKMRGCNHMVIPDQIEAGTYMIAAAATKGDVLINNVIPKHLEAITAKLKEMGVEVIENGESLRIVANNPLRSVSVKTLVYPGFPTDLQQPMTSLLTTASGNSMVTETIYDGRFKYVDELKRMGANIKVEGRAAVVYGVEKLTGAKVSASDLRAGAALVVAGLIADGITEIENVHFIDRGYDNLHEKLISLGAKIRRIEE</sequence>
<keyword evidence="8 12" id="KW-0131">Cell cycle</keyword>
<feature type="binding site" evidence="12">
    <location>
        <position position="94"/>
    </location>
    <ligand>
        <name>UDP-N-acetyl-alpha-D-glucosamine</name>
        <dbReference type="ChEBI" id="CHEBI:57705"/>
    </ligand>
</feature>
<evidence type="ECO:0000256" key="11">
    <source>
        <dbReference type="ARBA" id="ARBA00047527"/>
    </source>
</evidence>
<dbReference type="AlphaFoldDB" id="A0A833HQQ0"/>
<dbReference type="OrthoDB" id="9803760at2"/>
<comment type="caution">
    <text evidence="12">Lacks conserved residue(s) required for the propagation of feature annotation.</text>
</comment>
<dbReference type="InterPro" id="IPR036968">
    <property type="entry name" value="Enolpyruvate_Tfrase_sf"/>
</dbReference>
<keyword evidence="9 12" id="KW-0961">Cell wall biogenesis/degradation</keyword>
<comment type="catalytic activity">
    <reaction evidence="11 12">
        <text>phosphoenolpyruvate + UDP-N-acetyl-alpha-D-glucosamine = UDP-N-acetyl-3-O-(1-carboxyvinyl)-alpha-D-glucosamine + phosphate</text>
        <dbReference type="Rhea" id="RHEA:18681"/>
        <dbReference type="ChEBI" id="CHEBI:43474"/>
        <dbReference type="ChEBI" id="CHEBI:57705"/>
        <dbReference type="ChEBI" id="CHEBI:58702"/>
        <dbReference type="ChEBI" id="CHEBI:68483"/>
        <dbReference type="EC" id="2.5.1.7"/>
    </reaction>
</comment>
<keyword evidence="12" id="KW-0670">Pyruvate</keyword>
<evidence type="ECO:0000256" key="8">
    <source>
        <dbReference type="ARBA" id="ARBA00023306"/>
    </source>
</evidence>
<dbReference type="EMBL" id="WBZB01000010">
    <property type="protein sequence ID" value="KAB3532177.1"/>
    <property type="molecule type" value="Genomic_DNA"/>
</dbReference>
<evidence type="ECO:0000256" key="5">
    <source>
        <dbReference type="ARBA" id="ARBA00022679"/>
    </source>
</evidence>
<accession>A0A833HQQ0</accession>
<evidence type="ECO:0000256" key="12">
    <source>
        <dbReference type="HAMAP-Rule" id="MF_00111"/>
    </source>
</evidence>
<dbReference type="GO" id="GO:0008760">
    <property type="term" value="F:UDP-N-acetylglucosamine 1-carboxyvinyltransferase activity"/>
    <property type="evidence" value="ECO:0007669"/>
    <property type="project" value="UniProtKB-UniRule"/>
</dbReference>
<dbReference type="GO" id="GO:0005737">
    <property type="term" value="C:cytoplasm"/>
    <property type="evidence" value="ECO:0007669"/>
    <property type="project" value="UniProtKB-SubCell"/>
</dbReference>
<dbReference type="InterPro" id="IPR013792">
    <property type="entry name" value="RNA3'P_cycl/enolpyr_Trfase_a/b"/>
</dbReference>
<evidence type="ECO:0000256" key="4">
    <source>
        <dbReference type="ARBA" id="ARBA00022618"/>
    </source>
</evidence>
<dbReference type="PANTHER" id="PTHR43783:SF2">
    <property type="entry name" value="UDP-N-ACETYLGLUCOSAMINE 1-CARBOXYVINYLTRANSFERASE 2"/>
    <property type="match status" value="1"/>
</dbReference>
<evidence type="ECO:0000256" key="3">
    <source>
        <dbReference type="ARBA" id="ARBA00022490"/>
    </source>
</evidence>
<keyword evidence="4 12" id="KW-0132">Cell division</keyword>
<feature type="active site" description="Proton donor" evidence="12">
    <location>
        <position position="118"/>
    </location>
</feature>
<dbReference type="GO" id="GO:0019277">
    <property type="term" value="P:UDP-N-acetylgalactosamine biosynthetic process"/>
    <property type="evidence" value="ECO:0007669"/>
    <property type="project" value="InterPro"/>
</dbReference>
<comment type="pathway">
    <text evidence="2 12">Cell wall biogenesis; peptidoglycan biosynthesis.</text>
</comment>
<protein>
    <recommendedName>
        <fullName evidence="12">UDP-N-acetylglucosamine 1-carboxyvinyltransferase</fullName>
        <ecNumber evidence="12">2.5.1.7</ecNumber>
    </recommendedName>
    <alternativeName>
        <fullName evidence="12">Enoylpyruvate transferase</fullName>
    </alternativeName>
    <alternativeName>
        <fullName evidence="12">UDP-N-acetylglucosamine enolpyruvyl transferase</fullName>
        <shortName evidence="12">EPT</shortName>
    </alternativeName>
</protein>
<dbReference type="NCBIfam" id="NF006873">
    <property type="entry name" value="PRK09369.1"/>
    <property type="match status" value="1"/>
</dbReference>
<dbReference type="CDD" id="cd01555">
    <property type="entry name" value="UdpNAET"/>
    <property type="match status" value="1"/>
</dbReference>
<comment type="subcellular location">
    <subcellularLocation>
        <location evidence="1 12">Cytoplasm</location>
    </subcellularLocation>
</comment>
<dbReference type="InterPro" id="IPR050068">
    <property type="entry name" value="MurA_subfamily"/>
</dbReference>
<keyword evidence="5 12" id="KW-0808">Transferase</keyword>
<dbReference type="Pfam" id="PF00275">
    <property type="entry name" value="EPSP_synthase"/>
    <property type="match status" value="1"/>
</dbReference>
<keyword evidence="6 12" id="KW-0133">Cell shape</keyword>
<feature type="binding site" evidence="12">
    <location>
        <position position="328"/>
    </location>
    <ligand>
        <name>UDP-N-acetyl-alpha-D-glucosamine</name>
        <dbReference type="ChEBI" id="CHEBI:57705"/>
    </ligand>
</feature>
<dbReference type="PANTHER" id="PTHR43783">
    <property type="entry name" value="UDP-N-ACETYLGLUCOSAMINE 1-CARBOXYVINYLTRANSFERASE"/>
    <property type="match status" value="1"/>
</dbReference>
<feature type="binding site" evidence="12">
    <location>
        <position position="306"/>
    </location>
    <ligand>
        <name>UDP-N-acetyl-alpha-D-glucosamine</name>
        <dbReference type="ChEBI" id="CHEBI:57705"/>
    </ligand>
</feature>
<dbReference type="NCBIfam" id="NF009470">
    <property type="entry name" value="PRK12830.1"/>
    <property type="match status" value="1"/>
</dbReference>
<dbReference type="GO" id="GO:0009252">
    <property type="term" value="P:peptidoglycan biosynthetic process"/>
    <property type="evidence" value="ECO:0007669"/>
    <property type="project" value="UniProtKB-UniRule"/>
</dbReference>
<dbReference type="GO" id="GO:0071555">
    <property type="term" value="P:cell wall organization"/>
    <property type="evidence" value="ECO:0007669"/>
    <property type="project" value="UniProtKB-KW"/>
</dbReference>
<dbReference type="InterPro" id="IPR001986">
    <property type="entry name" value="Enolpyruvate_Tfrase_dom"/>
</dbReference>
<evidence type="ECO:0000256" key="6">
    <source>
        <dbReference type="ARBA" id="ARBA00022960"/>
    </source>
</evidence>
<keyword evidence="15" id="KW-1185">Reference proteome</keyword>
<dbReference type="InterPro" id="IPR005750">
    <property type="entry name" value="UDP_GlcNAc_COvinyl_MurA"/>
</dbReference>
<feature type="domain" description="Enolpyruvate transferase" evidence="13">
    <location>
        <begin position="7"/>
        <end position="407"/>
    </location>
</feature>
<evidence type="ECO:0000313" key="14">
    <source>
        <dbReference type="EMBL" id="KAB3532177.1"/>
    </source>
</evidence>
<dbReference type="NCBIfam" id="TIGR01072">
    <property type="entry name" value="murA"/>
    <property type="match status" value="1"/>
</dbReference>
<dbReference type="HAMAP" id="MF_00111">
    <property type="entry name" value="MurA"/>
    <property type="match status" value="1"/>
</dbReference>
<keyword evidence="3 12" id="KW-0963">Cytoplasm</keyword>
<evidence type="ECO:0000256" key="10">
    <source>
        <dbReference type="ARBA" id="ARBA00038367"/>
    </source>
</evidence>
<dbReference type="GO" id="GO:0051301">
    <property type="term" value="P:cell division"/>
    <property type="evidence" value="ECO:0007669"/>
    <property type="project" value="UniProtKB-KW"/>
</dbReference>
<dbReference type="Gene3D" id="3.65.10.10">
    <property type="entry name" value="Enolpyruvate transferase domain"/>
    <property type="match status" value="2"/>
</dbReference>
<keyword evidence="7 12" id="KW-0573">Peptidoglycan synthesis</keyword>
<dbReference type="Proteomes" id="UP000465601">
    <property type="component" value="Unassembled WGS sequence"/>
</dbReference>
<feature type="binding site" evidence="12">
    <location>
        <begin position="123"/>
        <end position="127"/>
    </location>
    <ligand>
        <name>UDP-N-acetyl-alpha-D-glucosamine</name>
        <dbReference type="ChEBI" id="CHEBI:57705"/>
    </ligand>
</feature>
<organism evidence="14 15">
    <name type="scientific">Alkaliphilus serpentinus</name>
    <dbReference type="NCBI Taxonomy" id="1482731"/>
    <lineage>
        <taxon>Bacteria</taxon>
        <taxon>Bacillati</taxon>
        <taxon>Bacillota</taxon>
        <taxon>Clostridia</taxon>
        <taxon>Peptostreptococcales</taxon>
        <taxon>Natronincolaceae</taxon>
        <taxon>Alkaliphilus</taxon>
    </lineage>
</organism>
<dbReference type="EC" id="2.5.1.7" evidence="12"/>
<evidence type="ECO:0000313" key="15">
    <source>
        <dbReference type="Proteomes" id="UP000465601"/>
    </source>
</evidence>
<comment type="caution">
    <text evidence="14">The sequence shown here is derived from an EMBL/GenBank/DDBJ whole genome shotgun (WGS) entry which is preliminary data.</text>
</comment>
<proteinExistence type="inferred from homology"/>
<dbReference type="SUPFAM" id="SSF55205">
    <property type="entry name" value="EPT/RTPC-like"/>
    <property type="match status" value="1"/>
</dbReference>
<comment type="function">
    <text evidence="12">Cell wall formation. Adds enolpyruvyl to UDP-N-acetylglucosamine.</text>
</comment>
<dbReference type="RefSeq" id="WP_151864813.1">
    <property type="nucleotide sequence ID" value="NZ_WBZB01000010.1"/>
</dbReference>
<feature type="binding site" evidence="12">
    <location>
        <begin position="22"/>
        <end position="23"/>
    </location>
    <ligand>
        <name>phosphoenolpyruvate</name>
        <dbReference type="ChEBI" id="CHEBI:58702"/>
    </ligand>
</feature>
<evidence type="ECO:0000256" key="7">
    <source>
        <dbReference type="ARBA" id="ARBA00022984"/>
    </source>
</evidence>
<name>A0A833HQQ0_9FIRM</name>
<evidence type="ECO:0000256" key="9">
    <source>
        <dbReference type="ARBA" id="ARBA00023316"/>
    </source>
</evidence>
<reference evidence="14 15" key="1">
    <citation type="submission" date="2019-10" db="EMBL/GenBank/DDBJ databases">
        <title>Alkaliphilus serpentinus sp. nov. and Alkaliphilus pronyensis sp. nov., two novel anaerobic alkaliphilic species isolated from the serpentinized-hosted hydrothermal field of the Prony Bay (New Caledonia).</title>
        <authorList>
            <person name="Postec A."/>
        </authorList>
    </citation>
    <scope>NUCLEOTIDE SEQUENCE [LARGE SCALE GENOMIC DNA]</scope>
    <source>
        <strain evidence="14 15">LacT</strain>
    </source>
</reference>
<feature type="modified residue" description="2-(S-cysteinyl)pyruvic acid O-phosphothioketal" evidence="12">
    <location>
        <position position="118"/>
    </location>
</feature>
<evidence type="ECO:0000256" key="1">
    <source>
        <dbReference type="ARBA" id="ARBA00004496"/>
    </source>
</evidence>
<evidence type="ECO:0000256" key="2">
    <source>
        <dbReference type="ARBA" id="ARBA00004752"/>
    </source>
</evidence>
<evidence type="ECO:0000259" key="13">
    <source>
        <dbReference type="Pfam" id="PF00275"/>
    </source>
</evidence>
<dbReference type="UniPathway" id="UPA00219"/>
<gene>
    <name evidence="12" type="primary">murA</name>
    <name evidence="14" type="ORF">F8153_02665</name>
</gene>